<dbReference type="Pfam" id="PF00072">
    <property type="entry name" value="Response_reg"/>
    <property type="match status" value="1"/>
</dbReference>
<dbReference type="STRING" id="582672.SAMN05216360_11326"/>
<name>A0A1H0FNJ0_9HYPH</name>
<gene>
    <name evidence="6" type="ORF">SAMN05216360_11326</name>
</gene>
<keyword evidence="7" id="KW-1185">Reference proteome</keyword>
<dbReference type="Proteomes" id="UP000198704">
    <property type="component" value="Unassembled WGS sequence"/>
</dbReference>
<dbReference type="InterPro" id="IPR050595">
    <property type="entry name" value="Bact_response_regulator"/>
</dbReference>
<dbReference type="SUPFAM" id="SSF52172">
    <property type="entry name" value="CheY-like"/>
    <property type="match status" value="2"/>
</dbReference>
<comment type="caution">
    <text evidence="4">Lacks conserved residue(s) required for the propagation of feature annotation.</text>
</comment>
<reference evidence="7" key="1">
    <citation type="submission" date="2016-10" db="EMBL/GenBank/DDBJ databases">
        <authorList>
            <person name="Varghese N."/>
            <person name="Submissions S."/>
        </authorList>
    </citation>
    <scope>NUCLEOTIDE SEQUENCE [LARGE SCALE GENOMIC DNA]</scope>
    <source>
        <strain evidence="7">BL47</strain>
    </source>
</reference>
<evidence type="ECO:0000256" key="4">
    <source>
        <dbReference type="PROSITE-ProRule" id="PRU00169"/>
    </source>
</evidence>
<evidence type="ECO:0000256" key="3">
    <source>
        <dbReference type="ARBA" id="ARBA00023163"/>
    </source>
</evidence>
<dbReference type="OrthoDB" id="7979972at2"/>
<evidence type="ECO:0000313" key="6">
    <source>
        <dbReference type="EMBL" id="SDN96170.1"/>
    </source>
</evidence>
<dbReference type="AlphaFoldDB" id="A0A1H0FNJ0"/>
<dbReference type="CDD" id="cd00156">
    <property type="entry name" value="REC"/>
    <property type="match status" value="1"/>
</dbReference>
<dbReference type="SMART" id="SM00448">
    <property type="entry name" value="REC"/>
    <property type="match status" value="2"/>
</dbReference>
<dbReference type="InterPro" id="IPR011006">
    <property type="entry name" value="CheY-like_superfamily"/>
</dbReference>
<dbReference type="EMBL" id="FNHS01000013">
    <property type="protein sequence ID" value="SDN96170.1"/>
    <property type="molecule type" value="Genomic_DNA"/>
</dbReference>
<proteinExistence type="predicted"/>
<evidence type="ECO:0000256" key="1">
    <source>
        <dbReference type="ARBA" id="ARBA00022553"/>
    </source>
</evidence>
<protein>
    <submittedName>
        <fullName evidence="6">Response regulator receiver domain-containing protein</fullName>
    </submittedName>
</protein>
<dbReference type="PANTHER" id="PTHR44591">
    <property type="entry name" value="STRESS RESPONSE REGULATOR PROTEIN 1"/>
    <property type="match status" value="1"/>
</dbReference>
<feature type="domain" description="Response regulatory" evidence="5">
    <location>
        <begin position="135"/>
        <end position="251"/>
    </location>
</feature>
<dbReference type="PROSITE" id="PS50110">
    <property type="entry name" value="RESPONSE_REGULATORY"/>
    <property type="match status" value="2"/>
</dbReference>
<keyword evidence="3" id="KW-0804">Transcription</keyword>
<feature type="domain" description="Response regulatory" evidence="5">
    <location>
        <begin position="11"/>
        <end position="128"/>
    </location>
</feature>
<accession>A0A1H0FNJ0</accession>
<keyword evidence="2" id="KW-0805">Transcription regulation</keyword>
<keyword evidence="1 4" id="KW-0597">Phosphoprotein</keyword>
<dbReference type="PANTHER" id="PTHR44591:SF3">
    <property type="entry name" value="RESPONSE REGULATORY DOMAIN-CONTAINING PROTEIN"/>
    <property type="match status" value="1"/>
</dbReference>
<sequence>MELDGARTPARVVIADCDAGRRAELSEVVRRFDPAAVIDHATSGQALCDILLRHRPTLAFVGLQLEDLSGPEAVAVARRASAEPPCLVLVAHRVLAHWQEIATSLGAYEVLKTPLDPSHIEQLLHADARRRAPTRALLACSSPAGRAAISRVVARSGFTIELDETDDGRHALKQLKHAAYDFAFIDVKLAGIDGLELACQIQPLGLATRITLLTTADLEPVAQAGRYFGVDAVLRMPFYARDIDLALHNALGLRRPYLLNALTAPPAPSALLRIADLPNARRKIA</sequence>
<dbReference type="GO" id="GO:0000160">
    <property type="term" value="P:phosphorelay signal transduction system"/>
    <property type="evidence" value="ECO:0007669"/>
    <property type="project" value="InterPro"/>
</dbReference>
<organism evidence="6 7">
    <name type="scientific">Methylobacterium phyllostachyos</name>
    <dbReference type="NCBI Taxonomy" id="582672"/>
    <lineage>
        <taxon>Bacteria</taxon>
        <taxon>Pseudomonadati</taxon>
        <taxon>Pseudomonadota</taxon>
        <taxon>Alphaproteobacteria</taxon>
        <taxon>Hyphomicrobiales</taxon>
        <taxon>Methylobacteriaceae</taxon>
        <taxon>Methylobacterium</taxon>
    </lineage>
</organism>
<evidence type="ECO:0000259" key="5">
    <source>
        <dbReference type="PROSITE" id="PS50110"/>
    </source>
</evidence>
<evidence type="ECO:0000313" key="7">
    <source>
        <dbReference type="Proteomes" id="UP000198704"/>
    </source>
</evidence>
<dbReference type="InterPro" id="IPR001789">
    <property type="entry name" value="Sig_transdc_resp-reg_receiver"/>
</dbReference>
<feature type="modified residue" description="4-aspartylphosphate" evidence="4">
    <location>
        <position position="186"/>
    </location>
</feature>
<dbReference type="Gene3D" id="3.40.50.2300">
    <property type="match status" value="2"/>
</dbReference>
<evidence type="ECO:0000256" key="2">
    <source>
        <dbReference type="ARBA" id="ARBA00023015"/>
    </source>
</evidence>